<comment type="subcellular location">
    <subcellularLocation>
        <location evidence="1">Cytoplasm</location>
    </subcellularLocation>
</comment>
<dbReference type="InterPro" id="IPR001680">
    <property type="entry name" value="WD40_rpt"/>
</dbReference>
<dbReference type="GO" id="GO:0005634">
    <property type="term" value="C:nucleus"/>
    <property type="evidence" value="ECO:0007669"/>
    <property type="project" value="TreeGrafter"/>
</dbReference>
<dbReference type="OrthoDB" id="10265988at2759"/>
<protein>
    <submittedName>
        <fullName evidence="9">Phospholipase A-2-activating protein</fullName>
    </submittedName>
</protein>
<dbReference type="PANTHER" id="PTHR19849:SF0">
    <property type="entry name" value="PHOSPHOLIPASE A-2-ACTIVATING PROTEIN"/>
    <property type="match status" value="1"/>
</dbReference>
<keyword evidence="2" id="KW-0963">Cytoplasm</keyword>
<name>A0A5J4YZP2_PORPP</name>
<keyword evidence="3 5" id="KW-0853">WD repeat</keyword>
<evidence type="ECO:0000256" key="1">
    <source>
        <dbReference type="ARBA" id="ARBA00004496"/>
    </source>
</evidence>
<dbReference type="Gene3D" id="1.25.10.10">
    <property type="entry name" value="Leucine-rich Repeat Variant"/>
    <property type="match status" value="1"/>
</dbReference>
<comment type="caution">
    <text evidence="9">The sequence shown here is derived from an EMBL/GenBank/DDBJ whole genome shotgun (WGS) entry which is preliminary data.</text>
</comment>
<evidence type="ECO:0000256" key="5">
    <source>
        <dbReference type="PROSITE-ProRule" id="PRU00221"/>
    </source>
</evidence>
<evidence type="ECO:0000313" key="9">
    <source>
        <dbReference type="EMBL" id="KAA8496816.1"/>
    </source>
</evidence>
<dbReference type="InterPro" id="IPR019775">
    <property type="entry name" value="WD40_repeat_CS"/>
</dbReference>
<reference evidence="10" key="1">
    <citation type="journal article" date="2019" name="Nat. Commun.">
        <title>Expansion of phycobilisome linker gene families in mesophilic red algae.</title>
        <authorList>
            <person name="Lee J."/>
            <person name="Kim D."/>
            <person name="Bhattacharya D."/>
            <person name="Yoon H.S."/>
        </authorList>
    </citation>
    <scope>NUCLEOTIDE SEQUENCE [LARGE SCALE GENOMIC DNA]</scope>
    <source>
        <strain evidence="10">CCMP 1328</strain>
    </source>
</reference>
<evidence type="ECO:0000256" key="6">
    <source>
        <dbReference type="SAM" id="MobiDB-lite"/>
    </source>
</evidence>
<feature type="domain" description="PUL" evidence="8">
    <location>
        <begin position="631"/>
        <end position="893"/>
    </location>
</feature>
<evidence type="ECO:0000256" key="2">
    <source>
        <dbReference type="ARBA" id="ARBA00022490"/>
    </source>
</evidence>
<dbReference type="GO" id="GO:0005737">
    <property type="term" value="C:cytoplasm"/>
    <property type="evidence" value="ECO:0007669"/>
    <property type="project" value="UniProtKB-SubCell"/>
</dbReference>
<dbReference type="Pfam" id="PF09070">
    <property type="entry name" value="PFU"/>
    <property type="match status" value="1"/>
</dbReference>
<dbReference type="GO" id="GO:0010992">
    <property type="term" value="P:ubiquitin recycling"/>
    <property type="evidence" value="ECO:0007669"/>
    <property type="project" value="TreeGrafter"/>
</dbReference>
<dbReference type="InterPro" id="IPR011989">
    <property type="entry name" value="ARM-like"/>
</dbReference>
<accession>A0A5J4YZP2</accession>
<dbReference type="PROSITE" id="PS50082">
    <property type="entry name" value="WD_REPEATS_2"/>
    <property type="match status" value="1"/>
</dbReference>
<dbReference type="InterPro" id="IPR038122">
    <property type="entry name" value="PFU_sf"/>
</dbReference>
<proteinExistence type="predicted"/>
<gene>
    <name evidence="9" type="ORF">FVE85_0545</name>
</gene>
<dbReference type="GO" id="GO:0043161">
    <property type="term" value="P:proteasome-mediated ubiquitin-dependent protein catabolic process"/>
    <property type="evidence" value="ECO:0007669"/>
    <property type="project" value="TreeGrafter"/>
</dbReference>
<feature type="domain" description="PFU" evidence="7">
    <location>
        <begin position="471"/>
        <end position="570"/>
    </location>
</feature>
<dbReference type="Gene3D" id="2.130.10.10">
    <property type="entry name" value="YVTN repeat-like/Quinoprotein amine dehydrogenase"/>
    <property type="match status" value="2"/>
</dbReference>
<keyword evidence="10" id="KW-1185">Reference proteome</keyword>
<dbReference type="AlphaFoldDB" id="A0A5J4YZP2"/>
<dbReference type="InterPro" id="IPR015155">
    <property type="entry name" value="PFU"/>
</dbReference>
<dbReference type="Pfam" id="PF00400">
    <property type="entry name" value="WD40"/>
    <property type="match status" value="3"/>
</dbReference>
<dbReference type="SUPFAM" id="SSF50978">
    <property type="entry name" value="WD40 repeat-like"/>
    <property type="match status" value="1"/>
</dbReference>
<keyword evidence="4" id="KW-0677">Repeat</keyword>
<dbReference type="InterPro" id="IPR013535">
    <property type="entry name" value="PUL_dom"/>
</dbReference>
<sequence>MNGPLFVRFVPCLLVKCDDTKVEAKDRRNARRLSDPSHGLTDGESSLMGTPVNAMYKLRAELSLHTGDVRCVTWLGPGRFASASRDKLVVVWKEESGLDIRSQEDQDSEQLRNQSAAQYHAEHVLHGHEHYVNALRYLPSLQVLVSASADKTLRAWDVADGVTLGVGAEHSQAICALEVLGENRLVSCSWDHTARVWSVQREGASAIFKCDAVISSHKAPVWDACAIERLELLFTVGADKKLCAFNLSESGPPGTMPVAVVENAHEDVIRGVRALPPSTNNSDKSVLVTVANDGWLRTWTVTRVSKQEVQIQPLRVLSDVHGGHFIYTLSVGYSSLPDGLVEIHTGGEDSTLRVIEDDGSGSELNMVQSLQHPGTVWSIASCIDANQHDLVTGCSDQIVRVFTRRADRVAPEEVLAQYEASIKERKVASQTIGGVDVSKLPDETALLVPGKREGENKIIKNSATGVAEVHMWESSSQSWSKVGDVVDNPNSSGSGNGAKEINGVPFDFVFDVEVDTNGPHLKLGYNTGENPYTAAQRFIEDNEMSQEFLDQIANFIEQQVPPSALMPSGPNAAASDPLTGGSRYIPSSSGTPAAATGGHIPDGSPLTEGRYRPGGSAAGTSPSAATAAPIKYIPNLHELVLFKHSDMLEKMHGKILEYDGEPQIDDATRTALAGLFAALSAPDASQTALMDEQMSAVESLLQRPVGVVFPVLDLARLIVSRPSGVAYFFGKREGAVLERVLELAQMADAPPPVLIMSGRFLCNLFISRLSVNFMQANLERVLRAARPMAASQNAKAREAFSGLVWNYATLLHGAKASAVQKGALLACITELLNSHLDTVELHVFRQMVAMGTCMYDDKEAVALANELNVPIAVANAARVSARTQAVAEQIARLLIL</sequence>
<evidence type="ECO:0000313" key="10">
    <source>
        <dbReference type="Proteomes" id="UP000324585"/>
    </source>
</evidence>
<feature type="region of interest" description="Disordered" evidence="6">
    <location>
        <begin position="561"/>
        <end position="623"/>
    </location>
</feature>
<feature type="compositionally biased region" description="Low complexity" evidence="6">
    <location>
        <begin position="613"/>
        <end position="623"/>
    </location>
</feature>
<feature type="compositionally biased region" description="Basic and acidic residues" evidence="6">
    <location>
        <begin position="26"/>
        <end position="35"/>
    </location>
</feature>
<evidence type="ECO:0000256" key="3">
    <source>
        <dbReference type="ARBA" id="ARBA00022574"/>
    </source>
</evidence>
<dbReference type="InterPro" id="IPR036322">
    <property type="entry name" value="WD40_repeat_dom_sf"/>
</dbReference>
<feature type="repeat" description="WD" evidence="5">
    <location>
        <begin position="125"/>
        <end position="166"/>
    </location>
</feature>
<dbReference type="Proteomes" id="UP000324585">
    <property type="component" value="Unassembled WGS sequence"/>
</dbReference>
<dbReference type="Gene3D" id="3.10.20.870">
    <property type="entry name" value="PFU (PLAA family ubiquitin binding), C-terminal domain"/>
    <property type="match status" value="1"/>
</dbReference>
<dbReference type="OMA" id="DKCIYYW"/>
<dbReference type="SMART" id="SM00320">
    <property type="entry name" value="WD40"/>
    <property type="match status" value="6"/>
</dbReference>
<dbReference type="PROSITE" id="PS50294">
    <property type="entry name" value="WD_REPEATS_REGION"/>
    <property type="match status" value="1"/>
</dbReference>
<feature type="region of interest" description="Disordered" evidence="6">
    <location>
        <begin position="26"/>
        <end position="46"/>
    </location>
</feature>
<evidence type="ECO:0000259" key="7">
    <source>
        <dbReference type="PROSITE" id="PS51394"/>
    </source>
</evidence>
<dbReference type="PROSITE" id="PS00678">
    <property type="entry name" value="WD_REPEATS_1"/>
    <property type="match status" value="1"/>
</dbReference>
<dbReference type="PROSITE" id="PS51396">
    <property type="entry name" value="PUL"/>
    <property type="match status" value="1"/>
</dbReference>
<dbReference type="Pfam" id="PF08324">
    <property type="entry name" value="PUL"/>
    <property type="match status" value="1"/>
</dbReference>
<dbReference type="InterPro" id="IPR015943">
    <property type="entry name" value="WD40/YVTN_repeat-like_dom_sf"/>
</dbReference>
<evidence type="ECO:0000259" key="8">
    <source>
        <dbReference type="PROSITE" id="PS51396"/>
    </source>
</evidence>
<dbReference type="PANTHER" id="PTHR19849">
    <property type="entry name" value="PHOSPHOLIPASE A-2-ACTIVATING PROTEIN"/>
    <property type="match status" value="1"/>
</dbReference>
<evidence type="ECO:0000256" key="4">
    <source>
        <dbReference type="ARBA" id="ARBA00022737"/>
    </source>
</evidence>
<dbReference type="GO" id="GO:0043130">
    <property type="term" value="F:ubiquitin binding"/>
    <property type="evidence" value="ECO:0007669"/>
    <property type="project" value="TreeGrafter"/>
</dbReference>
<organism evidence="9 10">
    <name type="scientific">Porphyridium purpureum</name>
    <name type="common">Red alga</name>
    <name type="synonym">Porphyridium cruentum</name>
    <dbReference type="NCBI Taxonomy" id="35688"/>
    <lineage>
        <taxon>Eukaryota</taxon>
        <taxon>Rhodophyta</taxon>
        <taxon>Bangiophyceae</taxon>
        <taxon>Porphyridiales</taxon>
        <taxon>Porphyridiaceae</taxon>
        <taxon>Porphyridium</taxon>
    </lineage>
</organism>
<dbReference type="PROSITE" id="PS51394">
    <property type="entry name" value="PFU"/>
    <property type="match status" value="1"/>
</dbReference>
<dbReference type="EMBL" id="VRMN01000002">
    <property type="protein sequence ID" value="KAA8496816.1"/>
    <property type="molecule type" value="Genomic_DNA"/>
</dbReference>